<dbReference type="InterPro" id="IPR057135">
    <property type="entry name" value="At4g27190-like_LRR"/>
</dbReference>
<protein>
    <recommendedName>
        <fullName evidence="8">AAA+ ATPase domain-containing protein</fullName>
    </recommendedName>
</protein>
<comment type="caution">
    <text evidence="9">The sequence shown here is derived from an EMBL/GenBank/DDBJ whole genome shotgun (WGS) entry which is preliminary data.</text>
</comment>
<dbReference type="GO" id="GO:0005524">
    <property type="term" value="F:ATP binding"/>
    <property type="evidence" value="ECO:0007669"/>
    <property type="project" value="UniProtKB-KW"/>
</dbReference>
<dbReference type="PRINTS" id="PR00364">
    <property type="entry name" value="DISEASERSIST"/>
</dbReference>
<keyword evidence="2" id="KW-0433">Leucine-rich repeat</keyword>
<evidence type="ECO:0000256" key="5">
    <source>
        <dbReference type="ARBA" id="ARBA00022821"/>
    </source>
</evidence>
<evidence type="ECO:0000256" key="4">
    <source>
        <dbReference type="ARBA" id="ARBA00022741"/>
    </source>
</evidence>
<dbReference type="Gene3D" id="1.10.10.10">
    <property type="entry name" value="Winged helix-like DNA-binding domain superfamily/Winged helix DNA-binding domain"/>
    <property type="match status" value="1"/>
</dbReference>
<evidence type="ECO:0000256" key="6">
    <source>
        <dbReference type="ARBA" id="ARBA00022840"/>
    </source>
</evidence>
<dbReference type="InterPro" id="IPR058922">
    <property type="entry name" value="WHD_DRP"/>
</dbReference>
<dbReference type="SUPFAM" id="SSF52540">
    <property type="entry name" value="P-loop containing nucleoside triphosphate hydrolases"/>
    <property type="match status" value="1"/>
</dbReference>
<name>A0AAE1N7Y9_9FABA</name>
<dbReference type="Proteomes" id="UP001293593">
    <property type="component" value="Unassembled WGS sequence"/>
</dbReference>
<feature type="domain" description="AAA+ ATPase" evidence="8">
    <location>
        <begin position="176"/>
        <end position="315"/>
    </location>
</feature>
<gene>
    <name evidence="9" type="ORF">QN277_001833</name>
</gene>
<keyword evidence="6" id="KW-0067">ATP-binding</keyword>
<evidence type="ECO:0000313" key="9">
    <source>
        <dbReference type="EMBL" id="KAK4285090.1"/>
    </source>
</evidence>
<dbReference type="Gene3D" id="1.10.8.430">
    <property type="entry name" value="Helical domain of apoptotic protease-activating factors"/>
    <property type="match status" value="1"/>
</dbReference>
<evidence type="ECO:0000256" key="1">
    <source>
        <dbReference type="ARBA" id="ARBA00008894"/>
    </source>
</evidence>
<sequence>MDPSSIVGPVWEMTKCLCGRVKTEASYVYDLEENLQSLEGKSQKLEDMKKDVETVVEEEETTREMQRSHQVSGWLKRVQSIQQEIKDIQVRGTKQIQNKCLSKYCPKNCISSNKLGKKVDKILRNVDELGTEGERFLKDFKIALRHLHKSNEMLSGETVGLNLTFDKMCRSIEEGNVGIIGLYGMGGVGKTTLLKKINNELGKRSDFYIIWVVVSKSPNFDTIMDIIRKSVGIGDDLWKRCSNQEEKAIEIYEILKKKKFVLLLDDVWERLDLEKVGVPHPKETNFQSKVLFTTRFEDVCAKMKAQRKFKVEILTEKEALELFLMKVGEETLKSNPIIPKIAEEMAKECKGLPLALTVVGSAMAGVQSVESWEWSKNNFKSSSWTALDLGKSVLSILKFSYDQLPDETHKKCFLYCALYPEDYEIRVYDLIEKWIGEGFLHNDRLRTSVHDMHSYGGFIIEKLKLSCLLENVEDDIFLERSIKMHDVIRDMALWISRDEDRNKNKVIVQEDIGAITHANVENWEMAERISIMNGAESCIQSIAWTNLTTLLLKFDTDFDAISGLQNIQYARQLKVLELYGLPNVPITEIGGLNCLEYLLLEGVELMKVSNISRELRNLKNLKVFYLYMYHDVIPLGLTSNLQQLKVFRFGIYGSSTKERDERDEREFLEELECSSNLEELWIQITTESGLNKLFKLAKLQSCIYGLVLSHVRAQVNWPLLMATMSKMKHLQCLVLYNLFNVIDPSVSNTCCLSTIRRVQIFYCDTVHHLTWLKYAPLLQELIVSDCLSIEEVIKGEQLVEDDQRDAIFDSLVELQLINLGRLKSIHKRVLSFPSLKSIQVHGCGNLNKLPMDSNSAKAKLRLISGSQSWWNNLEWDDPSIKATFQSKFQAHKYY</sequence>
<dbReference type="GO" id="GO:0006952">
    <property type="term" value="P:defense response"/>
    <property type="evidence" value="ECO:0007669"/>
    <property type="project" value="UniProtKB-KW"/>
</dbReference>
<dbReference type="SMART" id="SM00382">
    <property type="entry name" value="AAA"/>
    <property type="match status" value="1"/>
</dbReference>
<evidence type="ECO:0000256" key="2">
    <source>
        <dbReference type="ARBA" id="ARBA00022614"/>
    </source>
</evidence>
<dbReference type="InterPro" id="IPR003593">
    <property type="entry name" value="AAA+_ATPase"/>
</dbReference>
<evidence type="ECO:0000256" key="7">
    <source>
        <dbReference type="SAM" id="Coils"/>
    </source>
</evidence>
<organism evidence="9 10">
    <name type="scientific">Acacia crassicarpa</name>
    <name type="common">northern wattle</name>
    <dbReference type="NCBI Taxonomy" id="499986"/>
    <lineage>
        <taxon>Eukaryota</taxon>
        <taxon>Viridiplantae</taxon>
        <taxon>Streptophyta</taxon>
        <taxon>Embryophyta</taxon>
        <taxon>Tracheophyta</taxon>
        <taxon>Spermatophyta</taxon>
        <taxon>Magnoliopsida</taxon>
        <taxon>eudicotyledons</taxon>
        <taxon>Gunneridae</taxon>
        <taxon>Pentapetalae</taxon>
        <taxon>rosids</taxon>
        <taxon>fabids</taxon>
        <taxon>Fabales</taxon>
        <taxon>Fabaceae</taxon>
        <taxon>Caesalpinioideae</taxon>
        <taxon>mimosoid clade</taxon>
        <taxon>Acacieae</taxon>
        <taxon>Acacia</taxon>
    </lineage>
</organism>
<dbReference type="PANTHER" id="PTHR33463:SF220">
    <property type="entry name" value="NB-ARC DOMAIN-CONTAINING PROTEIN"/>
    <property type="match status" value="1"/>
</dbReference>
<evidence type="ECO:0000259" key="8">
    <source>
        <dbReference type="SMART" id="SM00382"/>
    </source>
</evidence>
<dbReference type="Pfam" id="PF00931">
    <property type="entry name" value="NB-ARC"/>
    <property type="match status" value="1"/>
</dbReference>
<reference evidence="9" key="1">
    <citation type="submission" date="2023-10" db="EMBL/GenBank/DDBJ databases">
        <title>Chromosome-level genome of the transformable northern wattle, Acacia crassicarpa.</title>
        <authorList>
            <person name="Massaro I."/>
            <person name="Sinha N.R."/>
            <person name="Poethig S."/>
            <person name="Leichty A.R."/>
        </authorList>
    </citation>
    <scope>NUCLEOTIDE SEQUENCE</scope>
    <source>
        <strain evidence="9">Acra3RX</strain>
        <tissue evidence="9">Leaf</tissue>
    </source>
</reference>
<keyword evidence="4" id="KW-0547">Nucleotide-binding</keyword>
<dbReference type="FunFam" id="1.10.8.430:FF:000003">
    <property type="entry name" value="Probable disease resistance protein At5g66910"/>
    <property type="match status" value="1"/>
</dbReference>
<keyword evidence="7" id="KW-0175">Coiled coil</keyword>
<dbReference type="InterPro" id="IPR002182">
    <property type="entry name" value="NB-ARC"/>
</dbReference>
<dbReference type="Gene3D" id="3.40.50.300">
    <property type="entry name" value="P-loop containing nucleotide triphosphate hydrolases"/>
    <property type="match status" value="1"/>
</dbReference>
<dbReference type="FunFam" id="3.40.50.300:FF:001091">
    <property type="entry name" value="Probable disease resistance protein At1g61300"/>
    <property type="match status" value="1"/>
</dbReference>
<keyword evidence="3" id="KW-0677">Repeat</keyword>
<keyword evidence="10" id="KW-1185">Reference proteome</keyword>
<feature type="coiled-coil region" evidence="7">
    <location>
        <begin position="28"/>
        <end position="62"/>
    </location>
</feature>
<dbReference type="InterPro" id="IPR036388">
    <property type="entry name" value="WH-like_DNA-bd_sf"/>
</dbReference>
<evidence type="ECO:0000313" key="10">
    <source>
        <dbReference type="Proteomes" id="UP001293593"/>
    </source>
</evidence>
<dbReference type="InterPro" id="IPR050905">
    <property type="entry name" value="Plant_NBS-LRR"/>
</dbReference>
<dbReference type="GO" id="GO:0043531">
    <property type="term" value="F:ADP binding"/>
    <property type="evidence" value="ECO:0007669"/>
    <property type="project" value="InterPro"/>
</dbReference>
<proteinExistence type="inferred from homology"/>
<dbReference type="InterPro" id="IPR027417">
    <property type="entry name" value="P-loop_NTPase"/>
</dbReference>
<dbReference type="Pfam" id="PF23559">
    <property type="entry name" value="WHD_DRP"/>
    <property type="match status" value="1"/>
</dbReference>
<dbReference type="PANTHER" id="PTHR33463">
    <property type="entry name" value="NB-ARC DOMAIN-CONTAINING PROTEIN-RELATED"/>
    <property type="match status" value="1"/>
</dbReference>
<dbReference type="Gene3D" id="3.80.10.10">
    <property type="entry name" value="Ribonuclease Inhibitor"/>
    <property type="match status" value="2"/>
</dbReference>
<dbReference type="FunFam" id="1.10.10.10:FF:000322">
    <property type="entry name" value="Probable disease resistance protein At1g63360"/>
    <property type="match status" value="1"/>
</dbReference>
<dbReference type="InterPro" id="IPR032675">
    <property type="entry name" value="LRR_dom_sf"/>
</dbReference>
<dbReference type="SUPFAM" id="SSF52058">
    <property type="entry name" value="L domain-like"/>
    <property type="match status" value="1"/>
</dbReference>
<accession>A0AAE1N7Y9</accession>
<dbReference type="InterPro" id="IPR042197">
    <property type="entry name" value="Apaf_helical"/>
</dbReference>
<keyword evidence="5" id="KW-0611">Plant defense</keyword>
<dbReference type="AlphaFoldDB" id="A0AAE1N7Y9"/>
<dbReference type="EMBL" id="JAWXYG010000001">
    <property type="protein sequence ID" value="KAK4285090.1"/>
    <property type="molecule type" value="Genomic_DNA"/>
</dbReference>
<dbReference type="Pfam" id="PF23247">
    <property type="entry name" value="LRR_RPS2"/>
    <property type="match status" value="1"/>
</dbReference>
<evidence type="ECO:0000256" key="3">
    <source>
        <dbReference type="ARBA" id="ARBA00022737"/>
    </source>
</evidence>
<comment type="similarity">
    <text evidence="1">Belongs to the disease resistance NB-LRR family.</text>
</comment>